<protein>
    <submittedName>
        <fullName evidence="3">Putative acetyltransferase</fullName>
        <ecNumber evidence="3">2.3.1.-</ecNumber>
    </submittedName>
</protein>
<dbReference type="EC" id="2.3.1.-" evidence="3"/>
<dbReference type="Pfam" id="PF00132">
    <property type="entry name" value="Hexapep"/>
    <property type="match status" value="1"/>
</dbReference>
<dbReference type="GO" id="GO:0016746">
    <property type="term" value="F:acyltransferase activity"/>
    <property type="evidence" value="ECO:0007669"/>
    <property type="project" value="UniProtKB-KW"/>
</dbReference>
<evidence type="ECO:0000313" key="3">
    <source>
        <dbReference type="EMBL" id="OPZ90781.1"/>
    </source>
</evidence>
<evidence type="ECO:0000256" key="1">
    <source>
        <dbReference type="ARBA" id="ARBA00022679"/>
    </source>
</evidence>
<dbReference type="PANTHER" id="PTHR23416:SF78">
    <property type="entry name" value="LIPOPOLYSACCHARIDE BIOSYNTHESIS O-ACETYL TRANSFERASE WBBJ-RELATED"/>
    <property type="match status" value="1"/>
</dbReference>
<sequence length="178" mass="18486">MDESSSRPPYRSHGDGSFKAGDFRRLGRGVVFEAGVLVFHPEHIEIGDNVYIGHGAILHGYHRNLMIVGPDSWIGPGCYLHSAGGLTIGRAVGIGPQVKILTSQHPGQPADLPVMWTGLDFKPVEVGDGADLGCGSILLPGVTVGAGAIVGAGAVVTRPVPAGEVWAGVPARRLKARS</sequence>
<dbReference type="InterPro" id="IPR011004">
    <property type="entry name" value="Trimer_LpxA-like_sf"/>
</dbReference>
<dbReference type="Gene3D" id="2.160.10.10">
    <property type="entry name" value="Hexapeptide repeat proteins"/>
    <property type="match status" value="1"/>
</dbReference>
<accession>A0A1V5MD88</accession>
<dbReference type="SUPFAM" id="SSF51161">
    <property type="entry name" value="Trimeric LpxA-like enzymes"/>
    <property type="match status" value="1"/>
</dbReference>
<dbReference type="InterPro" id="IPR051159">
    <property type="entry name" value="Hexapeptide_acetyltransf"/>
</dbReference>
<dbReference type="PROSITE" id="PS00101">
    <property type="entry name" value="HEXAPEP_TRANSFERASES"/>
    <property type="match status" value="1"/>
</dbReference>
<keyword evidence="2" id="KW-0677">Repeat</keyword>
<comment type="caution">
    <text evidence="3">The sequence shown here is derived from an EMBL/GenBank/DDBJ whole genome shotgun (WGS) entry which is preliminary data.</text>
</comment>
<name>A0A1V5MD88_UNCT6</name>
<dbReference type="AlphaFoldDB" id="A0A1V5MD88"/>
<dbReference type="EMBL" id="MWAK01000229">
    <property type="protein sequence ID" value="OPZ90781.1"/>
    <property type="molecule type" value="Genomic_DNA"/>
</dbReference>
<dbReference type="InterPro" id="IPR018357">
    <property type="entry name" value="Hexapep_transf_CS"/>
</dbReference>
<keyword evidence="3" id="KW-0012">Acyltransferase</keyword>
<keyword evidence="1 3" id="KW-0808">Transferase</keyword>
<organism evidence="3">
    <name type="scientific">candidate division TA06 bacterium ADurb.Bin417</name>
    <dbReference type="NCBI Taxonomy" id="1852828"/>
    <lineage>
        <taxon>Bacteria</taxon>
        <taxon>Bacteria division TA06</taxon>
    </lineage>
</organism>
<reference evidence="3" key="1">
    <citation type="submission" date="2017-02" db="EMBL/GenBank/DDBJ databases">
        <title>Delving into the versatile metabolic prowess of the omnipresent phylum Bacteroidetes.</title>
        <authorList>
            <person name="Nobu M.K."/>
            <person name="Mei R."/>
            <person name="Narihiro T."/>
            <person name="Kuroda K."/>
            <person name="Liu W.-T."/>
        </authorList>
    </citation>
    <scope>NUCLEOTIDE SEQUENCE</scope>
    <source>
        <strain evidence="3">ADurb.Bin417</strain>
    </source>
</reference>
<evidence type="ECO:0000256" key="2">
    <source>
        <dbReference type="ARBA" id="ARBA00022737"/>
    </source>
</evidence>
<dbReference type="Proteomes" id="UP000485484">
    <property type="component" value="Unassembled WGS sequence"/>
</dbReference>
<gene>
    <name evidence="3" type="ORF">BWY73_01246</name>
</gene>
<dbReference type="InterPro" id="IPR001451">
    <property type="entry name" value="Hexapep"/>
</dbReference>
<proteinExistence type="predicted"/>
<dbReference type="PANTHER" id="PTHR23416">
    <property type="entry name" value="SIALIC ACID SYNTHASE-RELATED"/>
    <property type="match status" value="1"/>
</dbReference>